<dbReference type="CDD" id="cd01335">
    <property type="entry name" value="Radical_SAM"/>
    <property type="match status" value="1"/>
</dbReference>
<keyword evidence="4" id="KW-0963">Cytoplasm</keyword>
<dbReference type="GO" id="GO:0005737">
    <property type="term" value="C:cytoplasm"/>
    <property type="evidence" value="ECO:0007669"/>
    <property type="project" value="UniProtKB-SubCell"/>
</dbReference>
<dbReference type="AlphaFoldDB" id="A0A382CZJ3"/>
<keyword evidence="10" id="KW-0408">Iron</keyword>
<evidence type="ECO:0000256" key="5">
    <source>
        <dbReference type="ARBA" id="ARBA00022552"/>
    </source>
</evidence>
<keyword evidence="5" id="KW-0698">rRNA processing</keyword>
<comment type="subcellular location">
    <subcellularLocation>
        <location evidence="2">Cytoplasm</location>
    </subcellularLocation>
</comment>
<dbReference type="InterPro" id="IPR027492">
    <property type="entry name" value="RNA_MTrfase_RlmN"/>
</dbReference>
<dbReference type="SFLD" id="SFLDS00029">
    <property type="entry name" value="Radical_SAM"/>
    <property type="match status" value="1"/>
</dbReference>
<dbReference type="GO" id="GO:0046872">
    <property type="term" value="F:metal ion binding"/>
    <property type="evidence" value="ECO:0007669"/>
    <property type="project" value="UniProtKB-KW"/>
</dbReference>
<evidence type="ECO:0000256" key="1">
    <source>
        <dbReference type="ARBA" id="ARBA00001966"/>
    </source>
</evidence>
<dbReference type="PANTHER" id="PTHR30544">
    <property type="entry name" value="23S RRNA METHYLTRANSFERASE"/>
    <property type="match status" value="1"/>
</dbReference>
<dbReference type="GO" id="GO:0030488">
    <property type="term" value="P:tRNA methylation"/>
    <property type="evidence" value="ECO:0007669"/>
    <property type="project" value="InterPro"/>
</dbReference>
<proteinExistence type="inferred from homology"/>
<evidence type="ECO:0000256" key="10">
    <source>
        <dbReference type="ARBA" id="ARBA00023004"/>
    </source>
</evidence>
<dbReference type="SFLD" id="SFLDF00275">
    <property type="entry name" value="adenosine_C2_methyltransferase"/>
    <property type="match status" value="1"/>
</dbReference>
<evidence type="ECO:0000256" key="11">
    <source>
        <dbReference type="ARBA" id="ARBA00023014"/>
    </source>
</evidence>
<reference evidence="13" key="1">
    <citation type="submission" date="2018-05" db="EMBL/GenBank/DDBJ databases">
        <authorList>
            <person name="Lanie J.A."/>
            <person name="Ng W.-L."/>
            <person name="Kazmierczak K.M."/>
            <person name="Andrzejewski T.M."/>
            <person name="Davidsen T.M."/>
            <person name="Wayne K.J."/>
            <person name="Tettelin H."/>
            <person name="Glass J.I."/>
            <person name="Rusch D."/>
            <person name="Podicherti R."/>
            <person name="Tsui H.-C.T."/>
            <person name="Winkler M.E."/>
        </authorList>
    </citation>
    <scope>NUCLEOTIDE SEQUENCE</scope>
</reference>
<evidence type="ECO:0000256" key="2">
    <source>
        <dbReference type="ARBA" id="ARBA00004496"/>
    </source>
</evidence>
<protein>
    <recommendedName>
        <fullName evidence="12">Radical SAM core domain-containing protein</fullName>
    </recommendedName>
</protein>
<dbReference type="PIRSF" id="PIRSF006004">
    <property type="entry name" value="CHP00048"/>
    <property type="match status" value="1"/>
</dbReference>
<name>A0A382CZJ3_9ZZZZ</name>
<organism evidence="13">
    <name type="scientific">marine metagenome</name>
    <dbReference type="NCBI Taxonomy" id="408172"/>
    <lineage>
        <taxon>unclassified sequences</taxon>
        <taxon>metagenomes</taxon>
        <taxon>ecological metagenomes</taxon>
    </lineage>
</organism>
<keyword evidence="9" id="KW-0479">Metal-binding</keyword>
<dbReference type="InterPro" id="IPR058240">
    <property type="entry name" value="rSAM_sf"/>
</dbReference>
<comment type="cofactor">
    <cofactor evidence="1">
        <name>[4Fe-4S] cluster</name>
        <dbReference type="ChEBI" id="CHEBI:49883"/>
    </cofactor>
</comment>
<dbReference type="Pfam" id="PF04055">
    <property type="entry name" value="Radical_SAM"/>
    <property type="match status" value="1"/>
</dbReference>
<dbReference type="InterPro" id="IPR013785">
    <property type="entry name" value="Aldolase_TIM"/>
</dbReference>
<evidence type="ECO:0000259" key="12">
    <source>
        <dbReference type="PROSITE" id="PS51918"/>
    </source>
</evidence>
<dbReference type="Gene3D" id="3.20.20.70">
    <property type="entry name" value="Aldolase class I"/>
    <property type="match status" value="1"/>
</dbReference>
<dbReference type="GO" id="GO:0051539">
    <property type="term" value="F:4 iron, 4 sulfur cluster binding"/>
    <property type="evidence" value="ECO:0007669"/>
    <property type="project" value="UniProtKB-KW"/>
</dbReference>
<sequence length="325" mass="35427">ILEPEQMTDLSVGLRASLLTTVNLELPRAKKLQRATDGTLKWLFEIGGGQAIETVYIPETRRGTLCISSQAGCAMDCSFCATGKQGFNRNLSAAEIIGQIIVARRALQAETAAAGISNVVFMGMGEPLANLREIAQVCDLLTDDFGFALSRRRVTVSTCGLVPQIVRLAKLTNVALAVSLHASNDGLRDELVPINRRHPIKELLAACWDYTRETHSREVTFEYVMLDGINDAVTDATCLAGLLAGQPAKVNLIPFNSFPGTIYRSSPQRVIDKFRQVLLEHGIIAITRRTRGDDIDAACGQLAGYIDNRVRIPLAQKSIHTVTHS</sequence>
<gene>
    <name evidence="13" type="ORF">METZ01_LOCUS184339</name>
</gene>
<dbReference type="NCBIfam" id="TIGR00048">
    <property type="entry name" value="rRNA_mod_RlmN"/>
    <property type="match status" value="1"/>
</dbReference>
<dbReference type="GO" id="GO:0070475">
    <property type="term" value="P:rRNA base methylation"/>
    <property type="evidence" value="ECO:0007669"/>
    <property type="project" value="InterPro"/>
</dbReference>
<dbReference type="PANTHER" id="PTHR30544:SF5">
    <property type="entry name" value="RADICAL SAM CORE DOMAIN-CONTAINING PROTEIN"/>
    <property type="match status" value="1"/>
</dbReference>
<dbReference type="InterPro" id="IPR004383">
    <property type="entry name" value="rRNA_lsu_MTrfase_RlmN/Cfr"/>
</dbReference>
<dbReference type="FunFam" id="3.20.20.70:FF:000014">
    <property type="entry name" value="Probable dual-specificity RNA methyltransferase RlmN"/>
    <property type="match status" value="1"/>
</dbReference>
<dbReference type="InterPro" id="IPR007197">
    <property type="entry name" value="rSAM"/>
</dbReference>
<dbReference type="InterPro" id="IPR040072">
    <property type="entry name" value="Methyltransferase_A"/>
</dbReference>
<evidence type="ECO:0000256" key="7">
    <source>
        <dbReference type="ARBA" id="ARBA00022679"/>
    </source>
</evidence>
<dbReference type="SUPFAM" id="SSF102114">
    <property type="entry name" value="Radical SAM enzymes"/>
    <property type="match status" value="1"/>
</dbReference>
<keyword evidence="3" id="KW-0004">4Fe-4S</keyword>
<keyword evidence="8" id="KW-0949">S-adenosyl-L-methionine</keyword>
<dbReference type="GO" id="GO:0008173">
    <property type="term" value="F:RNA methyltransferase activity"/>
    <property type="evidence" value="ECO:0007669"/>
    <property type="project" value="InterPro"/>
</dbReference>
<evidence type="ECO:0000313" key="13">
    <source>
        <dbReference type="EMBL" id="SVB31485.1"/>
    </source>
</evidence>
<evidence type="ECO:0000256" key="4">
    <source>
        <dbReference type="ARBA" id="ARBA00022490"/>
    </source>
</evidence>
<keyword evidence="6" id="KW-0489">Methyltransferase</keyword>
<dbReference type="SFLD" id="SFLDG01062">
    <property type="entry name" value="methyltransferase_(Class_A)"/>
    <property type="match status" value="1"/>
</dbReference>
<evidence type="ECO:0000256" key="3">
    <source>
        <dbReference type="ARBA" id="ARBA00022485"/>
    </source>
</evidence>
<dbReference type="PROSITE" id="PS51918">
    <property type="entry name" value="RADICAL_SAM"/>
    <property type="match status" value="1"/>
</dbReference>
<keyword evidence="11" id="KW-0411">Iron-sulfur</keyword>
<dbReference type="HAMAP" id="MF_01849">
    <property type="entry name" value="RNA_methyltr_RlmN"/>
    <property type="match status" value="1"/>
</dbReference>
<accession>A0A382CZJ3</accession>
<evidence type="ECO:0000256" key="9">
    <source>
        <dbReference type="ARBA" id="ARBA00022723"/>
    </source>
</evidence>
<evidence type="ECO:0000256" key="8">
    <source>
        <dbReference type="ARBA" id="ARBA00022691"/>
    </source>
</evidence>
<evidence type="ECO:0000256" key="6">
    <source>
        <dbReference type="ARBA" id="ARBA00022603"/>
    </source>
</evidence>
<feature type="non-terminal residue" evidence="13">
    <location>
        <position position="1"/>
    </location>
</feature>
<feature type="domain" description="Radical SAM core" evidence="12">
    <location>
        <begin position="59"/>
        <end position="294"/>
    </location>
</feature>
<dbReference type="EMBL" id="UINC01036867">
    <property type="protein sequence ID" value="SVB31485.1"/>
    <property type="molecule type" value="Genomic_DNA"/>
</dbReference>
<keyword evidence="7" id="KW-0808">Transferase</keyword>